<evidence type="ECO:0000313" key="3">
    <source>
        <dbReference type="Proteomes" id="UP000195570"/>
    </source>
</evidence>
<proteinExistence type="predicted"/>
<organism evidence="2 3">
    <name type="scientific">Trypanosoma equiperdum</name>
    <dbReference type="NCBI Taxonomy" id="5694"/>
    <lineage>
        <taxon>Eukaryota</taxon>
        <taxon>Discoba</taxon>
        <taxon>Euglenozoa</taxon>
        <taxon>Kinetoplastea</taxon>
        <taxon>Metakinetoplastina</taxon>
        <taxon>Trypanosomatida</taxon>
        <taxon>Trypanosomatidae</taxon>
        <taxon>Trypanosoma</taxon>
    </lineage>
</organism>
<dbReference type="Proteomes" id="UP000195570">
    <property type="component" value="Unassembled WGS sequence"/>
</dbReference>
<name>A0A1G4IGE1_TRYEQ</name>
<dbReference type="RefSeq" id="XP_067081934.1">
    <property type="nucleotide sequence ID" value="XM_067225833.1"/>
</dbReference>
<dbReference type="GeneID" id="92376757"/>
<protein>
    <submittedName>
        <fullName evidence="2">Uncharacterized protein</fullName>
    </submittedName>
</protein>
<evidence type="ECO:0000256" key="1">
    <source>
        <dbReference type="SAM" id="MobiDB-lite"/>
    </source>
</evidence>
<gene>
    <name evidence="2" type="ORF">TEOVI_000281700</name>
</gene>
<dbReference type="EMBL" id="CZPT02001599">
    <property type="protein sequence ID" value="SCU71237.1"/>
    <property type="molecule type" value="Genomic_DNA"/>
</dbReference>
<feature type="region of interest" description="Disordered" evidence="1">
    <location>
        <begin position="1"/>
        <end position="28"/>
    </location>
</feature>
<keyword evidence="3" id="KW-1185">Reference proteome</keyword>
<sequence length="111" mass="12202">MRRYQLESSEDLQQHSKGGSPSVRQYGAPWKAERTVSFVSPGFCGKRDGTANFSEAVCYEASSAFSFFFLKKESIKEADELKGTNTLAVRDEDVQKAAENKGIALPAKTEG</sequence>
<comment type="caution">
    <text evidence="2">The sequence shown here is derived from an EMBL/GenBank/DDBJ whole genome shotgun (WGS) entry which is preliminary data.</text>
</comment>
<evidence type="ECO:0000313" key="2">
    <source>
        <dbReference type="EMBL" id="SCU71237.1"/>
    </source>
</evidence>
<accession>A0A1G4IGE1</accession>
<dbReference type="VEuPathDB" id="TriTrypDB:TEOVI_000281700"/>
<dbReference type="AlphaFoldDB" id="A0A1G4IGE1"/>
<reference evidence="2" key="1">
    <citation type="submission" date="2016-09" db="EMBL/GenBank/DDBJ databases">
        <authorList>
            <person name="Hebert L."/>
            <person name="Moumen B."/>
        </authorList>
    </citation>
    <scope>NUCLEOTIDE SEQUENCE [LARGE SCALE GENOMIC DNA]</scope>
    <source>
        <strain evidence="2">OVI</strain>
    </source>
</reference>